<protein>
    <recommendedName>
        <fullName evidence="4">CTNNB1 binding N-teminal domain-containing protein</fullName>
    </recommendedName>
</protein>
<dbReference type="AlphaFoldDB" id="A0AAV4I685"/>
<comment type="caution">
    <text evidence="2">The sequence shown here is derived from an EMBL/GenBank/DDBJ whole genome shotgun (WGS) entry which is preliminary data.</text>
</comment>
<evidence type="ECO:0000313" key="3">
    <source>
        <dbReference type="Proteomes" id="UP000762676"/>
    </source>
</evidence>
<evidence type="ECO:0008006" key="4">
    <source>
        <dbReference type="Google" id="ProtNLM"/>
    </source>
</evidence>
<name>A0AAV4I685_9GAST</name>
<sequence length="117" mass="12708">MTDVSPHTPLPVAAVKSTASKSASRTSRESGERSNTQGTETEALLPVREEGWYDSAGGASCVLPWYHCPLFFPTSPDGDTTPSVHSHPTALFPRGRGPLYLPDGVNIFQMFTQVFRN</sequence>
<proteinExistence type="predicted"/>
<dbReference type="EMBL" id="BMAT01002337">
    <property type="protein sequence ID" value="GFS05002.1"/>
    <property type="molecule type" value="Genomic_DNA"/>
</dbReference>
<evidence type="ECO:0000256" key="1">
    <source>
        <dbReference type="SAM" id="MobiDB-lite"/>
    </source>
</evidence>
<organism evidence="2 3">
    <name type="scientific">Elysia marginata</name>
    <dbReference type="NCBI Taxonomy" id="1093978"/>
    <lineage>
        <taxon>Eukaryota</taxon>
        <taxon>Metazoa</taxon>
        <taxon>Spiralia</taxon>
        <taxon>Lophotrochozoa</taxon>
        <taxon>Mollusca</taxon>
        <taxon>Gastropoda</taxon>
        <taxon>Heterobranchia</taxon>
        <taxon>Euthyneura</taxon>
        <taxon>Panpulmonata</taxon>
        <taxon>Sacoglossa</taxon>
        <taxon>Placobranchoidea</taxon>
        <taxon>Plakobranchidae</taxon>
        <taxon>Elysia</taxon>
    </lineage>
</organism>
<feature type="compositionally biased region" description="Low complexity" evidence="1">
    <location>
        <begin position="12"/>
        <end position="25"/>
    </location>
</feature>
<gene>
    <name evidence="2" type="ORF">ElyMa_001189500</name>
</gene>
<evidence type="ECO:0000313" key="2">
    <source>
        <dbReference type="EMBL" id="GFS05002.1"/>
    </source>
</evidence>
<reference evidence="2 3" key="1">
    <citation type="journal article" date="2021" name="Elife">
        <title>Chloroplast acquisition without the gene transfer in kleptoplastic sea slugs, Plakobranchus ocellatus.</title>
        <authorList>
            <person name="Maeda T."/>
            <person name="Takahashi S."/>
            <person name="Yoshida T."/>
            <person name="Shimamura S."/>
            <person name="Takaki Y."/>
            <person name="Nagai Y."/>
            <person name="Toyoda A."/>
            <person name="Suzuki Y."/>
            <person name="Arimoto A."/>
            <person name="Ishii H."/>
            <person name="Satoh N."/>
            <person name="Nishiyama T."/>
            <person name="Hasebe M."/>
            <person name="Maruyama T."/>
            <person name="Minagawa J."/>
            <person name="Obokata J."/>
            <person name="Shigenobu S."/>
        </authorList>
    </citation>
    <scope>NUCLEOTIDE SEQUENCE [LARGE SCALE GENOMIC DNA]</scope>
</reference>
<accession>A0AAV4I685</accession>
<keyword evidence="3" id="KW-1185">Reference proteome</keyword>
<feature type="region of interest" description="Disordered" evidence="1">
    <location>
        <begin position="1"/>
        <end position="46"/>
    </location>
</feature>
<dbReference type="Proteomes" id="UP000762676">
    <property type="component" value="Unassembled WGS sequence"/>
</dbReference>